<gene>
    <name evidence="2" type="ORF">BTE48_03605</name>
</gene>
<protein>
    <submittedName>
        <fullName evidence="2">Uncharacterized protein</fullName>
    </submittedName>
</protein>
<accession>A0A1V4T7D8</accession>
<comment type="caution">
    <text evidence="2">The sequence shown here is derived from an EMBL/GenBank/DDBJ whole genome shotgun (WGS) entry which is preliminary data.</text>
</comment>
<feature type="region of interest" description="Disordered" evidence="1">
    <location>
        <begin position="1"/>
        <end position="27"/>
    </location>
</feature>
<dbReference type="Proteomes" id="UP000191418">
    <property type="component" value="Unassembled WGS sequence"/>
</dbReference>
<proteinExistence type="predicted"/>
<evidence type="ECO:0000313" key="3">
    <source>
        <dbReference type="Proteomes" id="UP000191418"/>
    </source>
</evidence>
<reference evidence="2 3" key="1">
    <citation type="submission" date="2017-01" db="EMBL/GenBank/DDBJ databases">
        <title>Genome Sequencing of a Marine Spirillum, Oceanospirillum multiglobuliferum ATCC 33336, from Japan.</title>
        <authorList>
            <person name="Carney J.G."/>
            <person name="Trachtenberg A.M."/>
            <person name="Rheaume B.A."/>
            <person name="Linnane J.D."/>
            <person name="Pitts N.L."/>
            <person name="Mykles D.L."/>
            <person name="Maclea K.S."/>
        </authorList>
    </citation>
    <scope>NUCLEOTIDE SEQUENCE [LARGE SCALE GENOMIC DNA]</scope>
    <source>
        <strain evidence="2 3">ATCC 33336</strain>
    </source>
</reference>
<sequence>MEPLVHFENKGRIGSRKTAPNKEGAAGGFAVKPLGSQSIPPKQGKAHQLKASVQKFVIREIMFSLFRYCLRVSNPPAVLGV</sequence>
<name>A0A1V4T7D8_9GAMM</name>
<organism evidence="2 3">
    <name type="scientific">Oceanospirillum multiglobuliferum</name>
    <dbReference type="NCBI Taxonomy" id="64969"/>
    <lineage>
        <taxon>Bacteria</taxon>
        <taxon>Pseudomonadati</taxon>
        <taxon>Pseudomonadota</taxon>
        <taxon>Gammaproteobacteria</taxon>
        <taxon>Oceanospirillales</taxon>
        <taxon>Oceanospirillaceae</taxon>
        <taxon>Oceanospirillum</taxon>
    </lineage>
</organism>
<evidence type="ECO:0000256" key="1">
    <source>
        <dbReference type="SAM" id="MobiDB-lite"/>
    </source>
</evidence>
<keyword evidence="3" id="KW-1185">Reference proteome</keyword>
<evidence type="ECO:0000313" key="2">
    <source>
        <dbReference type="EMBL" id="OPX56522.1"/>
    </source>
</evidence>
<dbReference type="AlphaFoldDB" id="A0A1V4T7D8"/>
<feature type="compositionally biased region" description="Basic and acidic residues" evidence="1">
    <location>
        <begin position="1"/>
        <end position="11"/>
    </location>
</feature>
<dbReference type="EMBL" id="MTSM01000003">
    <property type="protein sequence ID" value="OPX56522.1"/>
    <property type="molecule type" value="Genomic_DNA"/>
</dbReference>